<dbReference type="InterPro" id="IPR052342">
    <property type="entry name" value="MCH/BMMD"/>
</dbReference>
<comment type="caution">
    <text evidence="2">The sequence shown here is derived from an EMBL/GenBank/DDBJ whole genome shotgun (WGS) entry which is preliminary data.</text>
</comment>
<dbReference type="RefSeq" id="WP_269331278.1">
    <property type="nucleotide sequence ID" value="NZ_JAMZFT010000001.1"/>
</dbReference>
<evidence type="ECO:0000259" key="1">
    <source>
        <dbReference type="Pfam" id="PF13452"/>
    </source>
</evidence>
<dbReference type="Gene3D" id="3.10.129.10">
    <property type="entry name" value="Hotdog Thioesterase"/>
    <property type="match status" value="1"/>
</dbReference>
<evidence type="ECO:0000313" key="2">
    <source>
        <dbReference type="EMBL" id="MCP1335331.1"/>
    </source>
</evidence>
<dbReference type="InterPro" id="IPR039569">
    <property type="entry name" value="FAS1-like_DH_region"/>
</dbReference>
<organism evidence="2 3">
    <name type="scientific">Futiania mangrovi</name>
    <dbReference type="NCBI Taxonomy" id="2959716"/>
    <lineage>
        <taxon>Bacteria</taxon>
        <taxon>Pseudomonadati</taxon>
        <taxon>Pseudomonadota</taxon>
        <taxon>Alphaproteobacteria</taxon>
        <taxon>Futianiales</taxon>
        <taxon>Futianiaceae</taxon>
        <taxon>Futiania</taxon>
    </lineage>
</organism>
<protein>
    <submittedName>
        <fullName evidence="2">MaoC family dehydratase N-terminal domain-containing protein</fullName>
    </submittedName>
</protein>
<dbReference type="Pfam" id="PF13452">
    <property type="entry name" value="FAS1_DH_region"/>
    <property type="match status" value="1"/>
</dbReference>
<proteinExistence type="predicted"/>
<dbReference type="EMBL" id="JAMZFT010000001">
    <property type="protein sequence ID" value="MCP1335331.1"/>
    <property type="molecule type" value="Genomic_DNA"/>
</dbReference>
<dbReference type="SUPFAM" id="SSF54637">
    <property type="entry name" value="Thioesterase/thiol ester dehydrase-isomerase"/>
    <property type="match status" value="1"/>
</dbReference>
<feature type="domain" description="FAS1-like dehydratase" evidence="1">
    <location>
        <begin position="23"/>
        <end position="147"/>
    </location>
</feature>
<dbReference type="Proteomes" id="UP001055804">
    <property type="component" value="Unassembled WGS sequence"/>
</dbReference>
<sequence length="159" mass="17831">MSEGWTRAAHRGVPQRWFEDFSVGERYAQPSRTVTGANFAAFQVVSGDNHESHYDIEYCREHGHADLLAHGLQVNCFTAAGAGQFPHEVSESLVAFLEQSSKFLKPVVRGDTLYPALEIVELTPQRTTGVIAMRATIHNQRGELVLEGEHRYLIRKRPA</sequence>
<dbReference type="InterPro" id="IPR029069">
    <property type="entry name" value="HotDog_dom_sf"/>
</dbReference>
<name>A0A9J6PCH5_9PROT</name>
<dbReference type="PANTHER" id="PTHR43664">
    <property type="entry name" value="MONOAMINE OXIDASE-RELATED"/>
    <property type="match status" value="1"/>
</dbReference>
<evidence type="ECO:0000313" key="3">
    <source>
        <dbReference type="Proteomes" id="UP001055804"/>
    </source>
</evidence>
<accession>A0A9J6PCH5</accession>
<dbReference type="PANTHER" id="PTHR43664:SF1">
    <property type="entry name" value="BETA-METHYLMALYL-COA DEHYDRATASE"/>
    <property type="match status" value="1"/>
</dbReference>
<gene>
    <name evidence="2" type="ORF">NJQ99_02815</name>
</gene>
<reference evidence="2" key="1">
    <citation type="submission" date="2022-06" db="EMBL/GenBank/DDBJ databases">
        <title>Isolation and Genomics of Futiania mangrovii gen. nov., sp. nov., a Rare and Metabolically-versatile member in the Class Alphaproteobacteria.</title>
        <authorList>
            <person name="Liu L."/>
            <person name="Huang W.-C."/>
            <person name="Pan J."/>
            <person name="Li J."/>
            <person name="Huang Y."/>
            <person name="Du H."/>
            <person name="Liu Y."/>
            <person name="Li M."/>
        </authorList>
    </citation>
    <scope>NUCLEOTIDE SEQUENCE</scope>
    <source>
        <strain evidence="2">FT118</strain>
    </source>
</reference>
<dbReference type="AlphaFoldDB" id="A0A9J6PCH5"/>
<keyword evidence="3" id="KW-1185">Reference proteome</keyword>